<reference evidence="1 2" key="1">
    <citation type="submission" date="2017-09" db="EMBL/GenBank/DDBJ databases">
        <title>Depth-based differentiation of microbial function through sediment-hosted aquifers and enrichment of novel symbionts in the deep terrestrial subsurface.</title>
        <authorList>
            <person name="Probst A.J."/>
            <person name="Ladd B."/>
            <person name="Jarett J.K."/>
            <person name="Geller-Mcgrath D.E."/>
            <person name="Sieber C.M."/>
            <person name="Emerson J.B."/>
            <person name="Anantharaman K."/>
            <person name="Thomas B.C."/>
            <person name="Malmstrom R."/>
            <person name="Stieglmeier M."/>
            <person name="Klingl A."/>
            <person name="Woyke T."/>
            <person name="Ryan C.M."/>
            <person name="Banfield J.F."/>
        </authorList>
    </citation>
    <scope>NUCLEOTIDE SEQUENCE [LARGE SCALE GENOMIC DNA]</scope>
    <source>
        <strain evidence="1">CG11_big_fil_rev_8_21_14_0_20_39_34</strain>
    </source>
</reference>
<evidence type="ECO:0000313" key="1">
    <source>
        <dbReference type="EMBL" id="PIR04362.1"/>
    </source>
</evidence>
<dbReference type="AlphaFoldDB" id="A0A2H0N650"/>
<dbReference type="PANTHER" id="PTHR28055">
    <property type="entry name" value="ALTERED INHERITANCE OF MITOCHONDRIA PROTEIN 41, MITOCHONDRIAL"/>
    <property type="match status" value="1"/>
</dbReference>
<evidence type="ECO:0000313" key="2">
    <source>
        <dbReference type="Proteomes" id="UP000229600"/>
    </source>
</evidence>
<dbReference type="Pfam" id="PF09424">
    <property type="entry name" value="YqeY"/>
    <property type="match status" value="1"/>
</dbReference>
<dbReference type="EMBL" id="PCWN01000004">
    <property type="protein sequence ID" value="PIR04362.1"/>
    <property type="molecule type" value="Genomic_DNA"/>
</dbReference>
<dbReference type="PANTHER" id="PTHR28055:SF1">
    <property type="entry name" value="ALTERED INHERITANCE OF MITOCHONDRIA PROTEIN 41, MITOCHONDRIAL"/>
    <property type="match status" value="1"/>
</dbReference>
<dbReference type="InterPro" id="IPR003789">
    <property type="entry name" value="Asn/Gln_tRNA_amidoTrase-B-like"/>
</dbReference>
<accession>A0A2H0N650</accession>
<dbReference type="GO" id="GO:0016884">
    <property type="term" value="F:carbon-nitrogen ligase activity, with glutamine as amido-N-donor"/>
    <property type="evidence" value="ECO:0007669"/>
    <property type="project" value="InterPro"/>
</dbReference>
<dbReference type="InterPro" id="IPR019004">
    <property type="entry name" value="YqeY/Aim41"/>
</dbReference>
<comment type="caution">
    <text evidence="1">The sequence shown here is derived from an EMBL/GenBank/DDBJ whole genome shotgun (WGS) entry which is preliminary data.</text>
</comment>
<gene>
    <name evidence="1" type="ORF">COV59_01405</name>
</gene>
<dbReference type="Gene3D" id="1.10.1510.10">
    <property type="entry name" value="Uncharacterised protein YqeY/AIM41 PF09424, N-terminal domain"/>
    <property type="match status" value="1"/>
</dbReference>
<name>A0A2H0N650_9BACT</name>
<dbReference type="InterPro" id="IPR042184">
    <property type="entry name" value="YqeY/Aim41_N"/>
</dbReference>
<dbReference type="InterPro" id="IPR023168">
    <property type="entry name" value="GatB_Yqey_C_2"/>
</dbReference>
<dbReference type="Gene3D" id="1.10.10.410">
    <property type="match status" value="1"/>
</dbReference>
<dbReference type="GO" id="GO:0016740">
    <property type="term" value="F:transferase activity"/>
    <property type="evidence" value="ECO:0007669"/>
    <property type="project" value="UniProtKB-KW"/>
</dbReference>
<sequence length="157" mass="17620">MSIRNDSKIMSLKVILLEDQKAAMKARDSEKLSVLRMLASEIKNKEIDAKQELDDSAIIKVIGSQVKKLKDALQDFVSAGRSDLQEQTQKEIEILNAYLPEQMSEEKLRELVMNIIAEVSANGKEDFPKVMGLAMQRTQGVADGNQVKEIVMQLLET</sequence>
<protein>
    <submittedName>
        <fullName evidence="1">Aspartyl-tRNA amidotransferase</fullName>
    </submittedName>
</protein>
<dbReference type="SUPFAM" id="SSF89095">
    <property type="entry name" value="GatB/YqeY motif"/>
    <property type="match status" value="1"/>
</dbReference>
<organism evidence="1 2">
    <name type="scientific">Candidatus Magasanikbacteria bacterium CG11_big_fil_rev_8_21_14_0_20_39_34</name>
    <dbReference type="NCBI Taxonomy" id="1974653"/>
    <lineage>
        <taxon>Bacteria</taxon>
        <taxon>Candidatus Magasanikiibacteriota</taxon>
    </lineage>
</organism>
<dbReference type="Proteomes" id="UP000229600">
    <property type="component" value="Unassembled WGS sequence"/>
</dbReference>
<proteinExistence type="predicted"/>
<keyword evidence="1" id="KW-0808">Transferase</keyword>